<dbReference type="GO" id="GO:0006796">
    <property type="term" value="P:phosphate-containing compound metabolic process"/>
    <property type="evidence" value="ECO:0007669"/>
    <property type="project" value="UniProtKB-ARBA"/>
</dbReference>
<dbReference type="PANTHER" id="PTHR10584">
    <property type="entry name" value="SUGAR KINASE"/>
    <property type="match status" value="1"/>
</dbReference>
<dbReference type="EMBL" id="PEUH01000033">
    <property type="protein sequence ID" value="PIV31759.1"/>
    <property type="molecule type" value="Genomic_DNA"/>
</dbReference>
<dbReference type="PRINTS" id="PR00990">
    <property type="entry name" value="RIBOKINASE"/>
</dbReference>
<dbReference type="InterPro" id="IPR002139">
    <property type="entry name" value="Ribo/fructo_kinase"/>
</dbReference>
<comment type="caution">
    <text evidence="4">The sequence shown here is derived from an EMBL/GenBank/DDBJ whole genome shotgun (WGS) entry which is preliminary data.</text>
</comment>
<feature type="domain" description="Carbohydrate kinase PfkB" evidence="3">
    <location>
        <begin position="47"/>
        <end position="336"/>
    </location>
</feature>
<reference evidence="5" key="1">
    <citation type="submission" date="2017-09" db="EMBL/GenBank/DDBJ databases">
        <title>Depth-based differentiation of microbial function through sediment-hosted aquifers and enrichment of novel symbionts in the deep terrestrial subsurface.</title>
        <authorList>
            <person name="Probst A.J."/>
            <person name="Ladd B."/>
            <person name="Jarett J.K."/>
            <person name="Geller-Mcgrath D.E."/>
            <person name="Sieber C.M.K."/>
            <person name="Emerson J.B."/>
            <person name="Anantharaman K."/>
            <person name="Thomas B.C."/>
            <person name="Malmstrom R."/>
            <person name="Stieglmeier M."/>
            <person name="Klingl A."/>
            <person name="Woyke T."/>
            <person name="Ryan C.M."/>
            <person name="Banfield J.F."/>
        </authorList>
    </citation>
    <scope>NUCLEOTIDE SEQUENCE [LARGE SCALE GENOMIC DNA]</scope>
</reference>
<organism evidence="4 5">
    <name type="scientific">Candidatus Wolfebacteria bacterium CG02_land_8_20_14_3_00_37_12</name>
    <dbReference type="NCBI Taxonomy" id="1975066"/>
    <lineage>
        <taxon>Bacteria</taxon>
        <taxon>Candidatus Wolfeibacteriota</taxon>
    </lineage>
</organism>
<dbReference type="Gene3D" id="3.40.1190.20">
    <property type="match status" value="1"/>
</dbReference>
<dbReference type="Proteomes" id="UP000230595">
    <property type="component" value="Unassembled WGS sequence"/>
</dbReference>
<dbReference type="InterPro" id="IPR011611">
    <property type="entry name" value="PfkB_dom"/>
</dbReference>
<protein>
    <recommendedName>
        <fullName evidence="3">Carbohydrate kinase PfkB domain-containing protein</fullName>
    </recommendedName>
</protein>
<evidence type="ECO:0000313" key="5">
    <source>
        <dbReference type="Proteomes" id="UP000230595"/>
    </source>
</evidence>
<evidence type="ECO:0000256" key="2">
    <source>
        <dbReference type="ARBA" id="ARBA00022777"/>
    </source>
</evidence>
<dbReference type="AlphaFoldDB" id="A0A2M7CQ07"/>
<proteinExistence type="predicted"/>
<name>A0A2M7CQ07_9BACT</name>
<dbReference type="PANTHER" id="PTHR10584:SF166">
    <property type="entry name" value="RIBOKINASE"/>
    <property type="match status" value="1"/>
</dbReference>
<keyword evidence="1" id="KW-0808">Transferase</keyword>
<evidence type="ECO:0000259" key="3">
    <source>
        <dbReference type="Pfam" id="PF00294"/>
    </source>
</evidence>
<dbReference type="GO" id="GO:0016301">
    <property type="term" value="F:kinase activity"/>
    <property type="evidence" value="ECO:0007669"/>
    <property type="project" value="UniProtKB-KW"/>
</dbReference>
<accession>A0A2M7CQ07</accession>
<evidence type="ECO:0000256" key="1">
    <source>
        <dbReference type="ARBA" id="ARBA00022679"/>
    </source>
</evidence>
<sequence>MYDIITIGTATRDVFLFSPLFKVLRDKSHLKKIGFATGEAQCFALGGKIEIGKPTLATGGGATNSAVTFSRQGLRTAALIKIGEDQSGEDILEELKKEKVDVLSLNLKSDPPAGGLNSNNGTAYSTILLAPGGERTILVYRGASEDLTLKEISLDKLKSKWVYISPGKMPLEAINKIFNHFHKNKTFIAFNPSKHFIEMGLKKLKPLLKKTKVFILNREEASYLTGVDYYKEKEIFKKLDEAVNGIAVMTDGPNGVLVSDCCNIYRAGIFPSKGEEKKAIDRTGAGDAFGSGFVAGLMQTREKCKKGLCGIDNVEYAIRLGSANATSVIEYIGAKKGILTKKEFKESKRWRNLVIKQIATNY</sequence>
<keyword evidence="2" id="KW-0418">Kinase</keyword>
<dbReference type="Pfam" id="PF00294">
    <property type="entry name" value="PfkB"/>
    <property type="match status" value="1"/>
</dbReference>
<dbReference type="InterPro" id="IPR029056">
    <property type="entry name" value="Ribokinase-like"/>
</dbReference>
<dbReference type="SUPFAM" id="SSF53613">
    <property type="entry name" value="Ribokinase-like"/>
    <property type="match status" value="1"/>
</dbReference>
<gene>
    <name evidence="4" type="ORF">COS33_01530</name>
</gene>
<evidence type="ECO:0000313" key="4">
    <source>
        <dbReference type="EMBL" id="PIV31759.1"/>
    </source>
</evidence>